<comment type="pathway">
    <text evidence="3 4">Cofactor biosynthesis; coenzyme A biosynthesis; CoA from (R)-pantothenate: step 3/5.</text>
</comment>
<evidence type="ECO:0000313" key="8">
    <source>
        <dbReference type="Proteomes" id="UP000319040"/>
    </source>
</evidence>
<dbReference type="SUPFAM" id="SSF102645">
    <property type="entry name" value="CoaB-like"/>
    <property type="match status" value="1"/>
</dbReference>
<evidence type="ECO:0000256" key="3">
    <source>
        <dbReference type="HAMAP-Rule" id="MF_02225"/>
    </source>
</evidence>
<dbReference type="SUPFAM" id="SSF52507">
    <property type="entry name" value="Homo-oligomeric flavin-containing Cys decarboxylases, HFCD"/>
    <property type="match status" value="1"/>
</dbReference>
<keyword evidence="2 3" id="KW-0456">Lyase</keyword>
<dbReference type="EMBL" id="FXTB01000001">
    <property type="protein sequence ID" value="SMO40993.1"/>
    <property type="molecule type" value="Genomic_DNA"/>
</dbReference>
<dbReference type="InterPro" id="IPR036551">
    <property type="entry name" value="Flavin_trans-like"/>
</dbReference>
<feature type="region of interest" description="Phosphopantothenate--cysteine ligase" evidence="3">
    <location>
        <begin position="196"/>
        <end position="409"/>
    </location>
</feature>
<sequence length="409" mass="44191">MILKNKKIILGLTGSIAAYKSAYLLRFLVKEGADVQVLMTRAAKEFISPVTMSALSGKPVLGSFFETTDGTWHSHVDLGMWADLMLIAPASANSMAKMASAICDNLLLTTYLSAKCPVFIAPAMDLDMYRHPANLKNIETLANYGAQIIEPGVGELASGLHGKGRMEEPESIVEKVKAFFSGQMEMAGGELKGQKFLVNAGPTYEKIDPVRYIGNYSSGKMGFHIAEVLAEKGAEVTLVSGPVNIKTEHPRIQVLPVLSAKEMNEACLKHYPSCHGAILCAAVADYTPKVKADNKIKSNNPELNLTLKATEDIAQNLGKIKTKTQLLVGFALETDNAIQNAAKKLAKKNLDFIVLNSLENPGAGFGVDTNQVTIIDKNNKAKEFALKSKRQVAEDIVDTVISFSISKST</sequence>
<comment type="function">
    <text evidence="3">Catalyzes two sequential steps in the biosynthesis of coenzyme A. In the first step cysteine is conjugated to 4'-phosphopantothenate to form 4-phosphopantothenoylcysteine. In the second step the latter compound is decarboxylated to form 4'-phosphopantotheine.</text>
</comment>
<feature type="binding site" evidence="3">
    <location>
        <position position="344"/>
    </location>
    <ligand>
        <name>CTP</name>
        <dbReference type="ChEBI" id="CHEBI:37563"/>
    </ligand>
</feature>
<comment type="similarity">
    <text evidence="3 4">In the C-terminal section; belongs to the PPC synthetase family.</text>
</comment>
<gene>
    <name evidence="3" type="primary">coaBC</name>
    <name evidence="7" type="ORF">SAMN06265379_101592</name>
</gene>
<comment type="pathway">
    <text evidence="3 4">Cofactor biosynthesis; coenzyme A biosynthesis; CoA from (R)-pantothenate: step 2/5.</text>
</comment>
<dbReference type="InterPro" id="IPR035929">
    <property type="entry name" value="CoaB-like_sf"/>
</dbReference>
<keyword evidence="1 3" id="KW-0210">Decarboxylase</keyword>
<dbReference type="PANTHER" id="PTHR14359:SF6">
    <property type="entry name" value="PHOSPHOPANTOTHENOYLCYSTEINE DECARBOXYLASE"/>
    <property type="match status" value="1"/>
</dbReference>
<organism evidence="7 8">
    <name type="scientific">Saccharicrinis carchari</name>
    <dbReference type="NCBI Taxonomy" id="1168039"/>
    <lineage>
        <taxon>Bacteria</taxon>
        <taxon>Pseudomonadati</taxon>
        <taxon>Bacteroidota</taxon>
        <taxon>Bacteroidia</taxon>
        <taxon>Marinilabiliales</taxon>
        <taxon>Marinilabiliaceae</taxon>
        <taxon>Saccharicrinis</taxon>
    </lineage>
</organism>
<feature type="binding site" evidence="3">
    <location>
        <position position="330"/>
    </location>
    <ligand>
        <name>CTP</name>
        <dbReference type="ChEBI" id="CHEBI:37563"/>
    </ligand>
</feature>
<feature type="domain" description="DNA/pantothenate metabolism flavoprotein C-terminal" evidence="6">
    <location>
        <begin position="191"/>
        <end position="401"/>
    </location>
</feature>
<dbReference type="PANTHER" id="PTHR14359">
    <property type="entry name" value="HOMO-OLIGOMERIC FLAVIN CONTAINING CYS DECARBOXYLASE FAMILY"/>
    <property type="match status" value="1"/>
</dbReference>
<evidence type="ECO:0000256" key="1">
    <source>
        <dbReference type="ARBA" id="ARBA00022793"/>
    </source>
</evidence>
<protein>
    <recommendedName>
        <fullName evidence="3">Coenzyme A biosynthesis bifunctional protein CoaBC</fullName>
    </recommendedName>
    <alternativeName>
        <fullName evidence="3">DNA/pantothenate metabolism flavoprotein</fullName>
    </alternativeName>
    <alternativeName>
        <fullName evidence="3">Phosphopantothenoylcysteine synthetase/decarboxylase</fullName>
        <shortName evidence="3">PPCS-PPCDC</shortName>
    </alternativeName>
    <domain>
        <recommendedName>
            <fullName evidence="3">Phosphopantothenoylcysteine decarboxylase</fullName>
            <shortName evidence="3">PPC decarboxylase</shortName>
            <shortName evidence="3">PPC-DC</shortName>
            <ecNumber evidence="3">4.1.1.36</ecNumber>
        </recommendedName>
        <alternativeName>
            <fullName evidence="3">CoaC</fullName>
        </alternativeName>
    </domain>
    <domain>
        <recommendedName>
            <fullName evidence="3">Phosphopantothenate--cysteine ligase</fullName>
            <ecNumber evidence="3">6.3.2.5</ecNumber>
        </recommendedName>
        <alternativeName>
            <fullName evidence="3">CoaB</fullName>
        </alternativeName>
        <alternativeName>
            <fullName evidence="3">Phosphopantothenoylcysteine synthetase</fullName>
            <shortName evidence="3">PPC synthetase</shortName>
            <shortName evidence="3">PPC-S</shortName>
        </alternativeName>
    </domain>
</protein>
<dbReference type="Gene3D" id="3.40.50.1950">
    <property type="entry name" value="Flavin prenyltransferase-like"/>
    <property type="match status" value="1"/>
</dbReference>
<evidence type="ECO:0000256" key="4">
    <source>
        <dbReference type="RuleBase" id="RU364078"/>
    </source>
</evidence>
<comment type="cofactor">
    <cofactor evidence="3">
        <name>Mg(2+)</name>
        <dbReference type="ChEBI" id="CHEBI:18420"/>
    </cofactor>
</comment>
<dbReference type="GO" id="GO:0015941">
    <property type="term" value="P:pantothenate catabolic process"/>
    <property type="evidence" value="ECO:0007669"/>
    <property type="project" value="InterPro"/>
</dbReference>
<comment type="catalytic activity">
    <reaction evidence="3 4">
        <text>N-[(R)-4-phosphopantothenoyl]-L-cysteine + H(+) = (R)-4'-phosphopantetheine + CO2</text>
        <dbReference type="Rhea" id="RHEA:16793"/>
        <dbReference type="ChEBI" id="CHEBI:15378"/>
        <dbReference type="ChEBI" id="CHEBI:16526"/>
        <dbReference type="ChEBI" id="CHEBI:59458"/>
        <dbReference type="ChEBI" id="CHEBI:61723"/>
        <dbReference type="EC" id="4.1.1.36"/>
    </reaction>
</comment>
<dbReference type="InterPro" id="IPR007085">
    <property type="entry name" value="DNA/pantothenate-metab_flavo_C"/>
</dbReference>
<comment type="catalytic activity">
    <reaction evidence="3 4">
        <text>(R)-4'-phosphopantothenate + L-cysteine + CTP = N-[(R)-4-phosphopantothenoyl]-L-cysteine + CMP + diphosphate + H(+)</text>
        <dbReference type="Rhea" id="RHEA:19397"/>
        <dbReference type="ChEBI" id="CHEBI:10986"/>
        <dbReference type="ChEBI" id="CHEBI:15378"/>
        <dbReference type="ChEBI" id="CHEBI:33019"/>
        <dbReference type="ChEBI" id="CHEBI:35235"/>
        <dbReference type="ChEBI" id="CHEBI:37563"/>
        <dbReference type="ChEBI" id="CHEBI:59458"/>
        <dbReference type="ChEBI" id="CHEBI:60377"/>
        <dbReference type="EC" id="6.3.2.5"/>
    </reaction>
</comment>
<dbReference type="NCBIfam" id="TIGR00521">
    <property type="entry name" value="coaBC_dfp"/>
    <property type="match status" value="1"/>
</dbReference>
<dbReference type="Proteomes" id="UP000319040">
    <property type="component" value="Unassembled WGS sequence"/>
</dbReference>
<dbReference type="GO" id="GO:0046872">
    <property type="term" value="F:metal ion binding"/>
    <property type="evidence" value="ECO:0007669"/>
    <property type="project" value="UniProtKB-KW"/>
</dbReference>
<dbReference type="InterPro" id="IPR005252">
    <property type="entry name" value="CoaBC"/>
</dbReference>
<evidence type="ECO:0000256" key="2">
    <source>
        <dbReference type="ARBA" id="ARBA00023239"/>
    </source>
</evidence>
<evidence type="ECO:0000259" key="5">
    <source>
        <dbReference type="Pfam" id="PF02441"/>
    </source>
</evidence>
<dbReference type="GO" id="GO:0071513">
    <property type="term" value="C:phosphopantothenoylcysteine decarboxylase complex"/>
    <property type="evidence" value="ECO:0007669"/>
    <property type="project" value="TreeGrafter"/>
</dbReference>
<dbReference type="Gene3D" id="3.40.50.10300">
    <property type="entry name" value="CoaB-like"/>
    <property type="match status" value="1"/>
</dbReference>
<dbReference type="EC" id="4.1.1.36" evidence="3"/>
<dbReference type="UniPathway" id="UPA00241">
    <property type="reaction ID" value="UER00353"/>
</dbReference>
<feature type="region of interest" description="Phosphopantothenoylcysteine decarboxylase" evidence="3">
    <location>
        <begin position="1"/>
        <end position="195"/>
    </location>
</feature>
<keyword evidence="3 4" id="KW-0285">Flavoprotein</keyword>
<dbReference type="EC" id="6.3.2.5" evidence="3"/>
<accession>A0A521B1K9</accession>
<name>A0A521B1K9_SACCC</name>
<keyword evidence="3" id="KW-0479">Metal-binding</keyword>
<proteinExistence type="inferred from homology"/>
<keyword evidence="3" id="KW-0460">Magnesium</keyword>
<keyword evidence="3 4" id="KW-0288">FMN</keyword>
<feature type="binding site" evidence="3">
    <location>
        <position position="348"/>
    </location>
    <ligand>
        <name>CTP</name>
        <dbReference type="ChEBI" id="CHEBI:37563"/>
    </ligand>
</feature>
<comment type="cofactor">
    <cofactor evidence="3">
        <name>FMN</name>
        <dbReference type="ChEBI" id="CHEBI:58210"/>
    </cofactor>
    <text evidence="3">Binds 1 FMN per subunit.</text>
</comment>
<evidence type="ECO:0000259" key="6">
    <source>
        <dbReference type="Pfam" id="PF04127"/>
    </source>
</evidence>
<dbReference type="HAMAP" id="MF_02225">
    <property type="entry name" value="CoaBC"/>
    <property type="match status" value="1"/>
</dbReference>
<keyword evidence="8" id="KW-1185">Reference proteome</keyword>
<dbReference type="GO" id="GO:0004632">
    <property type="term" value="F:phosphopantothenate--cysteine ligase activity"/>
    <property type="evidence" value="ECO:0007669"/>
    <property type="project" value="UniProtKB-UniRule"/>
</dbReference>
<feature type="binding site" evidence="3">
    <location>
        <position position="295"/>
    </location>
    <ligand>
        <name>CTP</name>
        <dbReference type="ChEBI" id="CHEBI:37563"/>
    </ligand>
</feature>
<comment type="caution">
    <text evidence="3">Lacks conserved residue(s) required for the propagation of feature annotation.</text>
</comment>
<feature type="domain" description="Flavoprotein" evidence="5">
    <location>
        <begin position="6"/>
        <end position="178"/>
    </location>
</feature>
<reference evidence="7 8" key="1">
    <citation type="submission" date="2017-05" db="EMBL/GenBank/DDBJ databases">
        <authorList>
            <person name="Varghese N."/>
            <person name="Submissions S."/>
        </authorList>
    </citation>
    <scope>NUCLEOTIDE SEQUENCE [LARGE SCALE GENOMIC DNA]</scope>
    <source>
        <strain evidence="7 8">DSM 27040</strain>
    </source>
</reference>
<dbReference type="GO" id="GO:0010181">
    <property type="term" value="F:FMN binding"/>
    <property type="evidence" value="ECO:0007669"/>
    <property type="project" value="UniProtKB-UniRule"/>
</dbReference>
<dbReference type="AlphaFoldDB" id="A0A521B1K9"/>
<comment type="function">
    <text evidence="4">Catalyzes two steps in the biosynthesis of coenzyme A. In the first step cysteine is conjugated to 4'-phosphopantothenate to form 4-phosphopantothenoylcysteine, in the latter compound is decarboxylated to form 4'-phosphopantotheine.</text>
</comment>
<feature type="binding site" evidence="3">
    <location>
        <position position="285"/>
    </location>
    <ligand>
        <name>CTP</name>
        <dbReference type="ChEBI" id="CHEBI:37563"/>
    </ligand>
</feature>
<keyword evidence="3" id="KW-0511">Multifunctional enzyme</keyword>
<evidence type="ECO:0000313" key="7">
    <source>
        <dbReference type="EMBL" id="SMO40993.1"/>
    </source>
</evidence>
<dbReference type="Pfam" id="PF04127">
    <property type="entry name" value="DFP"/>
    <property type="match status" value="1"/>
</dbReference>
<dbReference type="Pfam" id="PF02441">
    <property type="entry name" value="Flavoprotein"/>
    <property type="match status" value="1"/>
</dbReference>
<comment type="similarity">
    <text evidence="3 4">In the N-terminal section; belongs to the HFCD (homo-oligomeric flavin containing Cys decarboxylase) superfamily.</text>
</comment>
<keyword evidence="3 4" id="KW-0436">Ligase</keyword>
<dbReference type="GO" id="GO:0015937">
    <property type="term" value="P:coenzyme A biosynthetic process"/>
    <property type="evidence" value="ECO:0007669"/>
    <property type="project" value="UniProtKB-UniRule"/>
</dbReference>
<dbReference type="InterPro" id="IPR003382">
    <property type="entry name" value="Flavoprotein"/>
</dbReference>
<dbReference type="GO" id="GO:0004633">
    <property type="term" value="F:phosphopantothenoylcysteine decarboxylase activity"/>
    <property type="evidence" value="ECO:0007669"/>
    <property type="project" value="UniProtKB-UniRule"/>
</dbReference>